<protein>
    <submittedName>
        <fullName evidence="3">Alpha/beta hydrolase</fullName>
    </submittedName>
</protein>
<comment type="caution">
    <text evidence="3">The sequence shown here is derived from an EMBL/GenBank/DDBJ whole genome shotgun (WGS) entry which is preliminary data.</text>
</comment>
<dbReference type="Gene3D" id="3.40.50.1820">
    <property type="entry name" value="alpha/beta hydrolase"/>
    <property type="match status" value="1"/>
</dbReference>
<dbReference type="GO" id="GO:0016787">
    <property type="term" value="F:hydrolase activity"/>
    <property type="evidence" value="ECO:0007669"/>
    <property type="project" value="UniProtKB-KW"/>
</dbReference>
<sequence>MDIESVDPQLRPALAKLPSLDNSKRLVRLLGRYGPRLLRVEPVEGVTVRSVREGTNRLRLYEPVRPSAPGPALLWIHGGGLVIGAAQQDDRLCLSTAQTLGIPVVSAAYRLAPEHPFPAALDDVAAAWTWLQGNAAALGVDPSGVAIGGESAGAGIATSLAHRLLDEGGTQPVAQWLFAPMLDDRTAARTELDAIDHPVWNNSANRFGWSSYLGTEAGAEDAPRYAVPARRDDLSGLPPVWIYSGDIELFHDEIVAYTARLRSAGVDVTAEVVPGAAHGFENWAHSTDLAQGLIRRAQEWLERTLLGSRP</sequence>
<organism evidence="3 4">
    <name type="scientific">Labedella endophytica</name>
    <dbReference type="NCBI Taxonomy" id="1523160"/>
    <lineage>
        <taxon>Bacteria</taxon>
        <taxon>Bacillati</taxon>
        <taxon>Actinomycetota</taxon>
        <taxon>Actinomycetes</taxon>
        <taxon>Micrococcales</taxon>
        <taxon>Microbacteriaceae</taxon>
        <taxon>Labedella</taxon>
    </lineage>
</organism>
<dbReference type="OrthoDB" id="9803828at2"/>
<dbReference type="Proteomes" id="UP000274909">
    <property type="component" value="Unassembled WGS sequence"/>
</dbReference>
<dbReference type="PANTHER" id="PTHR48081:SF8">
    <property type="entry name" value="ALPHA_BETA HYDROLASE FOLD-3 DOMAIN-CONTAINING PROTEIN-RELATED"/>
    <property type="match status" value="1"/>
</dbReference>
<dbReference type="RefSeq" id="WP_127051534.1">
    <property type="nucleotide sequence ID" value="NZ_RZGZ01000007.1"/>
</dbReference>
<dbReference type="InterPro" id="IPR029058">
    <property type="entry name" value="AB_hydrolase_fold"/>
</dbReference>
<name>A0A3S0VD34_9MICO</name>
<proteinExistence type="predicted"/>
<dbReference type="SUPFAM" id="SSF53474">
    <property type="entry name" value="alpha/beta-Hydrolases"/>
    <property type="match status" value="1"/>
</dbReference>
<dbReference type="PANTHER" id="PTHR48081">
    <property type="entry name" value="AB HYDROLASE SUPERFAMILY PROTEIN C4A8.06C"/>
    <property type="match status" value="1"/>
</dbReference>
<dbReference type="InterPro" id="IPR050300">
    <property type="entry name" value="GDXG_lipolytic_enzyme"/>
</dbReference>
<feature type="domain" description="Alpha/beta hydrolase fold-3" evidence="2">
    <location>
        <begin position="73"/>
        <end position="281"/>
    </location>
</feature>
<dbReference type="InterPro" id="IPR013094">
    <property type="entry name" value="AB_hydrolase_3"/>
</dbReference>
<gene>
    <name evidence="3" type="ORF">ELQ94_16790</name>
</gene>
<evidence type="ECO:0000313" key="4">
    <source>
        <dbReference type="Proteomes" id="UP000274909"/>
    </source>
</evidence>
<dbReference type="EMBL" id="RZGZ01000007">
    <property type="protein sequence ID" value="RUQ96905.1"/>
    <property type="molecule type" value="Genomic_DNA"/>
</dbReference>
<dbReference type="Pfam" id="PF07859">
    <property type="entry name" value="Abhydrolase_3"/>
    <property type="match status" value="1"/>
</dbReference>
<keyword evidence="4" id="KW-1185">Reference proteome</keyword>
<accession>A0A3S0VD34</accession>
<evidence type="ECO:0000259" key="2">
    <source>
        <dbReference type="Pfam" id="PF07859"/>
    </source>
</evidence>
<keyword evidence="1 3" id="KW-0378">Hydrolase</keyword>
<evidence type="ECO:0000313" key="3">
    <source>
        <dbReference type="EMBL" id="RUQ96905.1"/>
    </source>
</evidence>
<reference evidence="3 4" key="1">
    <citation type="submission" date="2018-12" db="EMBL/GenBank/DDBJ databases">
        <authorList>
            <person name="Li F."/>
        </authorList>
    </citation>
    <scope>NUCLEOTIDE SEQUENCE [LARGE SCALE GENOMIC DNA]</scope>
    <source>
        <strain evidence="3 4">EGI 6500705</strain>
    </source>
</reference>
<evidence type="ECO:0000256" key="1">
    <source>
        <dbReference type="ARBA" id="ARBA00022801"/>
    </source>
</evidence>
<dbReference type="AlphaFoldDB" id="A0A3S0VD34"/>